<name>A0A9X2HJQ5_9MICC</name>
<reference evidence="1" key="1">
    <citation type="submission" date="2022-06" db="EMBL/GenBank/DDBJ databases">
        <title>Rothia sp. isolated from sandalwood seedling.</title>
        <authorList>
            <person name="Tuikhar N."/>
            <person name="Kirdat K."/>
            <person name="Thorat V."/>
            <person name="Swetha P."/>
            <person name="Padma S."/>
            <person name="Sundararaj R."/>
            <person name="Yadav A."/>
        </authorList>
    </citation>
    <scope>NUCLEOTIDE SEQUENCE</scope>
    <source>
        <strain evidence="1">AR01</strain>
    </source>
</reference>
<dbReference type="EMBL" id="JANAFB010000020">
    <property type="protein sequence ID" value="MCP3426183.1"/>
    <property type="molecule type" value="Genomic_DNA"/>
</dbReference>
<protein>
    <submittedName>
        <fullName evidence="1">DUF6270 domain-containing protein</fullName>
    </submittedName>
</protein>
<evidence type="ECO:0000313" key="1">
    <source>
        <dbReference type="EMBL" id="MCP3426183.1"/>
    </source>
</evidence>
<dbReference type="RefSeq" id="WP_254166733.1">
    <property type="nucleotide sequence ID" value="NZ_JANAFB010000020.1"/>
</dbReference>
<proteinExistence type="predicted"/>
<dbReference type="Proteomes" id="UP001139502">
    <property type="component" value="Unassembled WGS sequence"/>
</dbReference>
<organism evidence="1 2">
    <name type="scientific">Rothia santali</name>
    <dbReference type="NCBI Taxonomy" id="2949643"/>
    <lineage>
        <taxon>Bacteria</taxon>
        <taxon>Bacillati</taxon>
        <taxon>Actinomycetota</taxon>
        <taxon>Actinomycetes</taxon>
        <taxon>Micrococcales</taxon>
        <taxon>Micrococcaceae</taxon>
        <taxon>Rothia</taxon>
    </lineage>
</organism>
<evidence type="ECO:0000313" key="2">
    <source>
        <dbReference type="Proteomes" id="UP001139502"/>
    </source>
</evidence>
<keyword evidence="2" id="KW-1185">Reference proteome</keyword>
<dbReference type="AlphaFoldDB" id="A0A9X2HJQ5"/>
<dbReference type="Pfam" id="PF19786">
    <property type="entry name" value="DUF6270"/>
    <property type="match status" value="1"/>
</dbReference>
<accession>A0A9X2HJQ5</accession>
<dbReference type="InterPro" id="IPR046237">
    <property type="entry name" value="DUF6270"/>
</dbReference>
<gene>
    <name evidence="1" type="ORF">NBM05_09230</name>
</gene>
<sequence>MVLGPEATGAPRRVFIYGSCVSRDAYEVLPGRDERHELTAYVARQSLLSAGHDATGLLPEDFRMEHAFQERMVRSDWAGDVMEQLDDAGPLDLLVWDLVDERHGAYWFLEGGVVTRSVDIMGTGLMELLPEDQLIGFGSGDHLAAWSDAAAEFAERLRAAGLFERTVVLEVPWAEAALGGEPVPPSMGLTSAEANRLYRPYYARLRELGFDVLSVEGPVHADPEHKWGLAPFHYAPEVYERIDAGIAARLGLPAGG</sequence>
<comment type="caution">
    <text evidence="1">The sequence shown here is derived from an EMBL/GenBank/DDBJ whole genome shotgun (WGS) entry which is preliminary data.</text>
</comment>